<comment type="caution">
    <text evidence="2">The sequence shown here is derived from an EMBL/GenBank/DDBJ whole genome shotgun (WGS) entry which is preliminary data.</text>
</comment>
<name>A0A430AEV7_9ENTE</name>
<evidence type="ECO:0000256" key="1">
    <source>
        <dbReference type="SAM" id="MobiDB-lite"/>
    </source>
</evidence>
<dbReference type="AlphaFoldDB" id="A0A430AEV7"/>
<dbReference type="Proteomes" id="UP000288669">
    <property type="component" value="Unassembled WGS sequence"/>
</dbReference>
<dbReference type="InterPro" id="IPR011426">
    <property type="entry name" value="CamS"/>
</dbReference>
<dbReference type="OrthoDB" id="9795361at2"/>
<gene>
    <name evidence="2" type="ORF">CBF30_11705</name>
</gene>
<dbReference type="CDD" id="cd13440">
    <property type="entry name" value="CamS_repeat_2"/>
    <property type="match status" value="1"/>
</dbReference>
<dbReference type="Gene3D" id="3.10.570.10">
    <property type="entry name" value="sex pheromone staph- cam373 precursor domain"/>
    <property type="match status" value="1"/>
</dbReference>
<dbReference type="Pfam" id="PF07537">
    <property type="entry name" value="CamS"/>
    <property type="match status" value="1"/>
</dbReference>
<sequence length="389" mass="43073">MNNRWYRQLRGARHMNKKIQKISLTLICSSALLAGCGNLQNAKTESSSNTSTNNATITTGRVNSNVYQALMENGKYQTSAARGMSASRLNSNYNLANFQKGLLNVSQDSFSVNNYYYREGQLITAETLKKWLGRKSSENPEGLNPQISSQTEEQEKANPIIFQQVEEADFINKDTQKLEGITLGIALNKVYYTTESATTIDEATMIEKGKEAANQLLEKVRDLKGAESIPITIALFEQAPEDDIAGGHYFAQATSKNGATKVSKWADINESYVSLPVINNDSNLATKDGLNSKFNSFKNDIQGFFPNLSGVTGVAYYKDNELNKLTVTIQTKYYSKTEITSFTQYVGKKAESTFTEKTDLEIQISSQEGPQAYLSKSSDAQSISAHIFN</sequence>
<dbReference type="CDD" id="cd13441">
    <property type="entry name" value="CamS_repeat_1"/>
    <property type="match status" value="1"/>
</dbReference>
<evidence type="ECO:0000313" key="2">
    <source>
        <dbReference type="EMBL" id="RSU05968.1"/>
    </source>
</evidence>
<organism evidence="2 3">
    <name type="scientific">Vagococcus entomophilus</name>
    <dbReference type="NCBI Taxonomy" id="1160095"/>
    <lineage>
        <taxon>Bacteria</taxon>
        <taxon>Bacillati</taxon>
        <taxon>Bacillota</taxon>
        <taxon>Bacilli</taxon>
        <taxon>Lactobacillales</taxon>
        <taxon>Enterococcaceae</taxon>
        <taxon>Vagococcus</taxon>
    </lineage>
</organism>
<proteinExistence type="predicted"/>
<evidence type="ECO:0008006" key="4">
    <source>
        <dbReference type="Google" id="ProtNLM"/>
    </source>
</evidence>
<dbReference type="PIRSF" id="PIRSF012509">
    <property type="entry name" value="CamS"/>
    <property type="match status" value="1"/>
</dbReference>
<keyword evidence="3" id="KW-1185">Reference proteome</keyword>
<evidence type="ECO:0000313" key="3">
    <source>
        <dbReference type="Proteomes" id="UP000288669"/>
    </source>
</evidence>
<accession>A0A430AEV7</accession>
<protein>
    <recommendedName>
        <fullName evidence="4">CamS family sex pheromone protein</fullName>
    </recommendedName>
</protein>
<reference evidence="2 3" key="1">
    <citation type="submission" date="2017-05" db="EMBL/GenBank/DDBJ databases">
        <title>Vagococcus spp. assemblies.</title>
        <authorList>
            <person name="Gulvik C.A."/>
        </authorList>
    </citation>
    <scope>NUCLEOTIDE SEQUENCE [LARGE SCALE GENOMIC DNA]</scope>
    <source>
        <strain evidence="2 3">DSM 24756</strain>
    </source>
</reference>
<dbReference type="EMBL" id="NGJZ01000005">
    <property type="protein sequence ID" value="RSU05968.1"/>
    <property type="molecule type" value="Genomic_DNA"/>
</dbReference>
<feature type="region of interest" description="Disordered" evidence="1">
    <location>
        <begin position="136"/>
        <end position="155"/>
    </location>
</feature>